<gene>
    <name evidence="1" type="ORF">RSA11_09235</name>
</gene>
<evidence type="ECO:0000313" key="2">
    <source>
        <dbReference type="Proteomes" id="UP000072605"/>
    </source>
</evidence>
<dbReference type="AlphaFoldDB" id="A0AAW3MEX7"/>
<protein>
    <submittedName>
        <fullName evidence="1">Uncharacterized protein</fullName>
    </submittedName>
</protein>
<sequence length="65" mass="7625">MNERIKGWLIVFGIFLVVSGTLTEAQRYFNTKELENCIAQARAAHQEYEYEIVNPVTRTYSFRAH</sequence>
<dbReference type="RefSeq" id="WP_058713705.1">
    <property type="nucleotide sequence ID" value="NZ_LDQV01000021.1"/>
</dbReference>
<dbReference type="EMBL" id="LDQV01000021">
    <property type="protein sequence ID" value="KTR26751.1"/>
    <property type="molecule type" value="Genomic_DNA"/>
</dbReference>
<reference evidence="1 2" key="1">
    <citation type="journal article" date="2016" name="Front. Microbiol.">
        <title>Genomic Resource of Rice Seed Associated Bacteria.</title>
        <authorList>
            <person name="Midha S."/>
            <person name="Bansal K."/>
            <person name="Sharma S."/>
            <person name="Kumar N."/>
            <person name="Patil P.P."/>
            <person name="Chaudhry V."/>
            <person name="Patil P.B."/>
        </authorList>
    </citation>
    <scope>NUCLEOTIDE SEQUENCE [LARGE SCALE GENOMIC DNA]</scope>
    <source>
        <strain evidence="1 2">RSA11</strain>
    </source>
</reference>
<organism evidence="1 2">
    <name type="scientific">Exiguobacterium indicum</name>
    <dbReference type="NCBI Taxonomy" id="296995"/>
    <lineage>
        <taxon>Bacteria</taxon>
        <taxon>Bacillati</taxon>
        <taxon>Bacillota</taxon>
        <taxon>Bacilli</taxon>
        <taxon>Bacillales</taxon>
        <taxon>Bacillales Family XII. Incertae Sedis</taxon>
        <taxon>Exiguobacterium</taxon>
    </lineage>
</organism>
<accession>A0AAW3MEX7</accession>
<dbReference type="Proteomes" id="UP000072605">
    <property type="component" value="Unassembled WGS sequence"/>
</dbReference>
<evidence type="ECO:0000313" key="1">
    <source>
        <dbReference type="EMBL" id="KTR26751.1"/>
    </source>
</evidence>
<proteinExistence type="predicted"/>
<name>A0AAW3MEX7_9BACL</name>
<comment type="caution">
    <text evidence="1">The sequence shown here is derived from an EMBL/GenBank/DDBJ whole genome shotgun (WGS) entry which is preliminary data.</text>
</comment>